<dbReference type="InterPro" id="IPR050237">
    <property type="entry name" value="ATP-dep_AMP-bd_enzyme"/>
</dbReference>
<dbReference type="RefSeq" id="WP_069401996.1">
    <property type="nucleotide sequence ID" value="NZ_MIHC01000039.1"/>
</dbReference>
<evidence type="ECO:0000259" key="1">
    <source>
        <dbReference type="Pfam" id="PF00501"/>
    </source>
</evidence>
<comment type="caution">
    <text evidence="3">The sequence shown here is derived from an EMBL/GenBank/DDBJ whole genome shotgun (WGS) entry which is preliminary data.</text>
</comment>
<evidence type="ECO:0000313" key="3">
    <source>
        <dbReference type="EMBL" id="ODR03872.1"/>
    </source>
</evidence>
<feature type="domain" description="AMP-binding enzyme C-terminal" evidence="2">
    <location>
        <begin position="418"/>
        <end position="494"/>
    </location>
</feature>
<accession>A0A1E3SP33</accession>
<dbReference type="EMBL" id="MIHC01000039">
    <property type="protein sequence ID" value="ODR03872.1"/>
    <property type="molecule type" value="Genomic_DNA"/>
</dbReference>
<name>A0A1E3SP33_9MYCO</name>
<dbReference type="Proteomes" id="UP000094224">
    <property type="component" value="Unassembled WGS sequence"/>
</dbReference>
<feature type="domain" description="AMP-dependent synthetase/ligase" evidence="1">
    <location>
        <begin position="22"/>
        <end position="363"/>
    </location>
</feature>
<dbReference type="Gene3D" id="3.30.300.30">
    <property type="match status" value="1"/>
</dbReference>
<gene>
    <name evidence="3" type="ORF">BHQ21_19825</name>
</gene>
<evidence type="ECO:0000259" key="2">
    <source>
        <dbReference type="Pfam" id="PF13193"/>
    </source>
</evidence>
<proteinExistence type="predicted"/>
<dbReference type="SUPFAM" id="SSF56801">
    <property type="entry name" value="Acetyl-CoA synthetase-like"/>
    <property type="match status" value="1"/>
</dbReference>
<evidence type="ECO:0000313" key="4">
    <source>
        <dbReference type="Proteomes" id="UP000094224"/>
    </source>
</evidence>
<dbReference type="PANTHER" id="PTHR43767:SF1">
    <property type="entry name" value="NONRIBOSOMAL PEPTIDE SYNTHASE PES1 (EUROFUNG)-RELATED"/>
    <property type="match status" value="1"/>
</dbReference>
<dbReference type="AlphaFoldDB" id="A0A1E3SP33"/>
<dbReference type="InterPro" id="IPR042099">
    <property type="entry name" value="ANL_N_sf"/>
</dbReference>
<keyword evidence="4" id="KW-1185">Reference proteome</keyword>
<dbReference type="Gene3D" id="3.40.50.12780">
    <property type="entry name" value="N-terminal domain of ligase-like"/>
    <property type="match status" value="1"/>
</dbReference>
<dbReference type="Pfam" id="PF00501">
    <property type="entry name" value="AMP-binding"/>
    <property type="match status" value="1"/>
</dbReference>
<dbReference type="GO" id="GO:0016878">
    <property type="term" value="F:acid-thiol ligase activity"/>
    <property type="evidence" value="ECO:0007669"/>
    <property type="project" value="UniProtKB-ARBA"/>
</dbReference>
<evidence type="ECO:0008006" key="5">
    <source>
        <dbReference type="Google" id="ProtNLM"/>
    </source>
</evidence>
<organism evidence="3 4">
    <name type="scientific">Mycobacterium sherrisii</name>
    <dbReference type="NCBI Taxonomy" id="243061"/>
    <lineage>
        <taxon>Bacteria</taxon>
        <taxon>Bacillati</taxon>
        <taxon>Actinomycetota</taxon>
        <taxon>Actinomycetes</taxon>
        <taxon>Mycobacteriales</taxon>
        <taxon>Mycobacteriaceae</taxon>
        <taxon>Mycobacterium</taxon>
        <taxon>Mycobacterium simiae complex</taxon>
    </lineage>
</organism>
<dbReference type="InterPro" id="IPR025110">
    <property type="entry name" value="AMP-bd_C"/>
</dbReference>
<reference evidence="4" key="1">
    <citation type="submission" date="2016-09" db="EMBL/GenBank/DDBJ databases">
        <authorList>
            <person name="Greninger A.L."/>
            <person name="Jerome K.R."/>
            <person name="Mcnair B."/>
            <person name="Wallis C."/>
            <person name="Fang F."/>
        </authorList>
    </citation>
    <scope>NUCLEOTIDE SEQUENCE [LARGE SCALE GENOMIC DNA]</scope>
    <source>
        <strain evidence="4">BC1_M4</strain>
    </source>
</reference>
<dbReference type="InterPro" id="IPR000873">
    <property type="entry name" value="AMP-dep_synth/lig_dom"/>
</dbReference>
<dbReference type="PANTHER" id="PTHR43767">
    <property type="entry name" value="LONG-CHAIN-FATTY-ACID--COA LIGASE"/>
    <property type="match status" value="1"/>
</dbReference>
<protein>
    <recommendedName>
        <fullName evidence="5">ATP-dependent acyl-CoA ligase</fullName>
    </recommendedName>
</protein>
<dbReference type="STRING" id="243061.AWC25_16660"/>
<sequence>MTEATLQALTSDQVVTRSLLLANAAHHPDRHFAEFDGGERWTYAQALREAAAAAHTLRALGVRQGSCLAVLLPNGADFIRSWFGAAMLGATVCPINPALRGSLLRRPLALSRPVAVVADPSRRAALEDDAALGRTVLVDPGELRGREDRAPELERGIELWDIEKLLMTSGTTGPSKLVLVPYLHSYWGYATILRENGFTADDVFQIDLPLFHSAAMGYVNATLANGSAIYVRPRPALDRYWETIRDARVSAAILISSMVPAMMRHPARSAEREHRMKFMVTAPIPPDIAAFRSRFGVPVLMTSLGSTEASTPIRGYAEPGADPSYCGEVMPGWEVRVVDRHDQQIPVGDVGEAIVRCSRPSVMSPGYVDDPTATASAWTNAWFHTGDLVRQDAQGSFYFVGRTKDAIRRRGENISAYEVELAMSAHAAVAEVACVPAPSDDGVDDEVKVWIVLKPGAPVHHSQFLEHAFDRLPHHMVPRFYEFTSEIPKTPTGKPQKYSLKERGNTEATWDRVENGYRVTRRGIEHTALPD</sequence>
<dbReference type="Pfam" id="PF13193">
    <property type="entry name" value="AMP-binding_C"/>
    <property type="match status" value="1"/>
</dbReference>
<dbReference type="InterPro" id="IPR045851">
    <property type="entry name" value="AMP-bd_C_sf"/>
</dbReference>